<evidence type="ECO:0000256" key="9">
    <source>
        <dbReference type="ARBA" id="ARBA00023258"/>
    </source>
</evidence>
<organism evidence="12 13">
    <name type="scientific">Influenza B virus</name>
    <name type="common">B/New York/1006/1995</name>
    <dbReference type="NCBI Taxonomy" id="1468796"/>
    <lineage>
        <taxon>Viruses</taxon>
        <taxon>Riboviria</taxon>
        <taxon>Orthornavirae</taxon>
        <taxon>Negarnaviricota</taxon>
        <taxon>Polyploviricotina</taxon>
        <taxon>Insthoviricetes</taxon>
        <taxon>Articulavirales</taxon>
        <taxon>Orthomyxoviridae</taxon>
        <taxon>Betainfluenzavirus</taxon>
        <taxon>Betainfluenzavirus influenzae</taxon>
        <taxon>Influenza B virus</taxon>
    </lineage>
</organism>
<keyword evidence="2 11" id="KW-0945">Host-virus interaction</keyword>
<reference evidence="12 13" key="2">
    <citation type="submission" date="2014-04" db="EMBL/GenBank/DDBJ databases">
        <title>The NIAID Influenza Genome Sequencing Project.</title>
        <authorList>
            <person name="Wentworth D.E."/>
            <person name="Halpin R.A."/>
            <person name="Lin X."/>
            <person name="Bera J."/>
            <person name="Akopov A."/>
            <person name="Ransier A."/>
            <person name="Mohan M."/>
            <person name="Fedorova N."/>
            <person name="Tsitrin T."/>
            <person name="Stockwell T."/>
            <person name="Amedeo P."/>
            <person name="Appalla L."/>
            <person name="Bishop B."/>
            <person name="Edworthy P."/>
            <person name="Gupta N."/>
            <person name="Hoover J."/>
            <person name="Katzel D."/>
            <person name="Li K."/>
            <person name="Schobel S."/>
            <person name="Shrivastava S."/>
            <person name="Thovarai V."/>
            <person name="Wang S."/>
            <person name="Griesemer S.B."/>
            <person name="Bao Y."/>
            <person name="Sanders R."/>
            <person name="Zhdanov S."/>
            <person name="Kiryutin B."/>
            <person name="Lipman D.J."/>
            <person name="Tatusova T."/>
            <person name="StGeorge K."/>
        </authorList>
    </citation>
    <scope>NUCLEOTIDE SEQUENCE [LARGE SCALE GENOMIC DNA]</scope>
    <source>
        <strain evidence="12">B/New York/1006/1995</strain>
    </source>
</reference>
<keyword evidence="1" id="KW-1048">Host nucleus</keyword>
<keyword evidence="3" id="KW-1090">Inhibition of host innate immune response by virus</keyword>
<dbReference type="HAMAP" id="MF_04066">
    <property type="entry name" value="INFV_NS1"/>
    <property type="match status" value="1"/>
</dbReference>
<dbReference type="SUPFAM" id="SSF47060">
    <property type="entry name" value="S15/NS1 RNA-binding domain"/>
    <property type="match status" value="1"/>
</dbReference>
<dbReference type="PIRSF" id="PIRSF003938">
    <property type="entry name" value="Flu_B_NS1"/>
    <property type="match status" value="1"/>
</dbReference>
<accession>X2DW79</accession>
<evidence type="ECO:0000256" key="11">
    <source>
        <dbReference type="PIRNR" id="PIRNR003938"/>
    </source>
</evidence>
<dbReference type="GO" id="GO:0003723">
    <property type="term" value="F:RNA binding"/>
    <property type="evidence" value="ECO:0007669"/>
    <property type="project" value="UniProtKB-KW"/>
</dbReference>
<keyword evidence="4" id="KW-1114">Inhibition of host interferon signaling pathway by virus</keyword>
<evidence type="ECO:0000313" key="12">
    <source>
        <dbReference type="EMBL" id="AHL91250.1"/>
    </source>
</evidence>
<proteinExistence type="inferred from homology"/>
<evidence type="ECO:0000313" key="13">
    <source>
        <dbReference type="Proteomes" id="UP000135558"/>
    </source>
</evidence>
<evidence type="ECO:0000256" key="4">
    <source>
        <dbReference type="ARBA" id="ARBA00022830"/>
    </source>
</evidence>
<sequence length="283" mass="32336">MEDNMTTTQIEVGPGATNATINFEAGILECYERLSWQRALDYPGQDRLNRLKRKLESRIKTHNKSEPESKRMSLEERKAIGVKMMKVLLFMNPSAGVEGFEPYCMKNPSNSNCPDCNWADYPPTPGKYLDDIEEEEEPENVGDPTEIVLRDMNNKDARQKIKEEVNTQKEGKFRLTIKRDIRNVLSLRVLVNGTFIKHPNGYKSLSTLHRLNAYDQNGKLVAKLVATDDLTVEDEEDGHRILNSLFERFNEGHSKPIRAAETAVGVLSQFGQEHRLSPEERDN</sequence>
<evidence type="ECO:0000256" key="3">
    <source>
        <dbReference type="ARBA" id="ARBA00022632"/>
    </source>
</evidence>
<comment type="subunit">
    <text evidence="11">Homodimer.</text>
</comment>
<dbReference type="Gene3D" id="1.10.287.10">
    <property type="entry name" value="S15/NS1, RNA-binding"/>
    <property type="match status" value="1"/>
</dbReference>
<dbReference type="InterPro" id="IPR009068">
    <property type="entry name" value="uS15_NS1_RNA-bd_sf"/>
</dbReference>
<keyword evidence="8" id="KW-1095">Inhibition of host ISG15 by virus</keyword>
<evidence type="ECO:0000256" key="5">
    <source>
        <dbReference type="ARBA" id="ARBA00022884"/>
    </source>
</evidence>
<evidence type="ECO:0000256" key="8">
    <source>
        <dbReference type="ARBA" id="ARBA00023208"/>
    </source>
</evidence>
<keyword evidence="10" id="KW-0899">Viral immunoevasion</keyword>
<dbReference type="InterPro" id="IPR004208">
    <property type="entry name" value="NS1"/>
</dbReference>
<evidence type="ECO:0000256" key="2">
    <source>
        <dbReference type="ARBA" id="ARBA00022581"/>
    </source>
</evidence>
<dbReference type="GO" id="GO:0039579">
    <property type="term" value="P:symbiont-mediated suppression of host ISG15-protein conjugation"/>
    <property type="evidence" value="ECO:0007669"/>
    <property type="project" value="UniProtKB-KW"/>
</dbReference>
<reference evidence="12 13" key="1">
    <citation type="submission" date="2014-03" db="EMBL/GenBank/DDBJ databases">
        <authorList>
            <consortium name="The NIAID Influenza Genome Sequencing Consortium"/>
        </authorList>
    </citation>
    <scope>NUCLEOTIDE SEQUENCE [LARGE SCALE GENOMIC DNA]</scope>
    <source>
        <strain evidence="12">B/New York/1006/1995</strain>
    </source>
</reference>
<keyword evidence="7" id="KW-1035">Host cytoplasm</keyword>
<gene>
    <name evidence="12" type="primary">NS1</name>
</gene>
<dbReference type="Pfam" id="PF02942">
    <property type="entry name" value="Flu_B_NS1"/>
    <property type="match status" value="1"/>
</dbReference>
<keyword evidence="6" id="KW-1102">Inhibition of host PKR by virus</keyword>
<dbReference type="GO" id="GO:0039502">
    <property type="term" value="P:symbiont-mediated suppression of host type I interferon-mediated signaling pathway"/>
    <property type="evidence" value="ECO:0007669"/>
    <property type="project" value="UniProtKB-KW"/>
</dbReference>
<evidence type="ECO:0000256" key="7">
    <source>
        <dbReference type="ARBA" id="ARBA00023200"/>
    </source>
</evidence>
<name>X2DW79_9INFB</name>
<comment type="function">
    <text evidence="11">Binds and inhibits the conjugation of the ubiquitin-like G1P2/ISG15 protein to its target proteins. Since G1P2/ISG15 is an early antiviral protein, NS1 may inhibit the host antiviral response. Prevents EIF2AK2/PKR activation, either by binding double strand RNA or by interacting directly with EIF2AK2/PKR. Also binds poly(A) and U6 snRNA.</text>
</comment>
<dbReference type="EMBL" id="CY173973">
    <property type="protein sequence ID" value="AHL91250.1"/>
    <property type="molecule type" value="Viral_cRNA"/>
</dbReference>
<keyword evidence="5 11" id="KW-0694">RNA-binding</keyword>
<dbReference type="GO" id="GO:0030291">
    <property type="term" value="F:protein serine/threonine kinase inhibitor activity"/>
    <property type="evidence" value="ECO:0007669"/>
    <property type="project" value="UniProtKB-KW"/>
</dbReference>
<protein>
    <recommendedName>
        <fullName evidence="11">Non-structural protein 1</fullName>
        <shortName evidence="11">NS1</shortName>
    </recommendedName>
    <alternativeName>
        <fullName evidence="11">NS1A</fullName>
    </alternativeName>
</protein>
<keyword evidence="9" id="KW-0922">Interferon antiviral system evasion</keyword>
<evidence type="ECO:0000256" key="1">
    <source>
        <dbReference type="ARBA" id="ARBA00022562"/>
    </source>
</evidence>
<dbReference type="GO" id="GO:0039580">
    <property type="term" value="P:symbiont-mediated suppression of host PKR/eIFalpha signaling"/>
    <property type="evidence" value="ECO:0007669"/>
    <property type="project" value="UniProtKB-KW"/>
</dbReference>
<evidence type="ECO:0000256" key="6">
    <source>
        <dbReference type="ARBA" id="ARBA00023041"/>
    </source>
</evidence>
<evidence type="ECO:0000256" key="10">
    <source>
        <dbReference type="ARBA" id="ARBA00023280"/>
    </source>
</evidence>
<dbReference type="Proteomes" id="UP000135558">
    <property type="component" value="Genome"/>
</dbReference>